<dbReference type="AlphaFoldDB" id="A0A4P8L0Y7"/>
<accession>A0A4P8L0Y7</accession>
<dbReference type="Proteomes" id="UP000298602">
    <property type="component" value="Chromosome"/>
</dbReference>
<name>A0A4P8L0Y7_9BACT</name>
<sequence length="154" mass="16894">MGKGLYTGWKTSIAVVLIAALLSSCAGWWFGGGSAGEASGTGASKSQVSPRFYDFADIPVPQELSLVPKMSQVFQSGHLKAGLLVLKGRVDPSSVVNFFTVAMNRENWKLKGSSRYRKPILIFEKPEKTCVISVYEKRWHTYVEIYVVPTSGTL</sequence>
<dbReference type="KEGG" id="dax:FDQ92_02745"/>
<evidence type="ECO:0008006" key="3">
    <source>
        <dbReference type="Google" id="ProtNLM"/>
    </source>
</evidence>
<reference evidence="1 2" key="2">
    <citation type="submission" date="2019-05" db="EMBL/GenBank/DDBJ databases">
        <authorList>
            <person name="Suflita J.M."/>
            <person name="Marks C.R."/>
        </authorList>
    </citation>
    <scope>NUCLEOTIDE SEQUENCE [LARGE SCALE GENOMIC DNA]</scope>
    <source>
        <strain evidence="1 2">ALDC</strain>
    </source>
</reference>
<evidence type="ECO:0000313" key="2">
    <source>
        <dbReference type="Proteomes" id="UP000298602"/>
    </source>
</evidence>
<keyword evidence="2" id="KW-1185">Reference proteome</keyword>
<evidence type="ECO:0000313" key="1">
    <source>
        <dbReference type="EMBL" id="QCQ21203.1"/>
    </source>
</evidence>
<dbReference type="PROSITE" id="PS51257">
    <property type="entry name" value="PROKAR_LIPOPROTEIN"/>
    <property type="match status" value="1"/>
</dbReference>
<organism evidence="1 2">
    <name type="scientific">Desulfoglaeba alkanexedens ALDC</name>
    <dbReference type="NCBI Taxonomy" id="980445"/>
    <lineage>
        <taxon>Bacteria</taxon>
        <taxon>Pseudomonadati</taxon>
        <taxon>Thermodesulfobacteriota</taxon>
        <taxon>Syntrophobacteria</taxon>
        <taxon>Syntrophobacterales</taxon>
        <taxon>Syntrophobacteraceae</taxon>
        <taxon>Desulfoglaeba</taxon>
    </lineage>
</organism>
<proteinExistence type="predicted"/>
<gene>
    <name evidence="1" type="ORF">FDQ92_02745</name>
</gene>
<reference evidence="1 2" key="1">
    <citation type="submission" date="2019-05" db="EMBL/GenBank/DDBJ databases">
        <title>The Complete Genome Sequence of the n-alkane-degrading Desulfoglaeba alkanexedens ALDC reveals multiple alkylsuccinate synthase gene clusters.</title>
        <authorList>
            <person name="Callaghan A.V."/>
            <person name="Davidova I.A."/>
            <person name="Duncan K.E."/>
            <person name="Morris B."/>
            <person name="McInerney M.J."/>
        </authorList>
    </citation>
    <scope>NUCLEOTIDE SEQUENCE [LARGE SCALE GENOMIC DNA]</scope>
    <source>
        <strain evidence="1 2">ALDC</strain>
    </source>
</reference>
<dbReference type="RefSeq" id="WP_137423172.1">
    <property type="nucleotide sequence ID" value="NZ_CP040098.1"/>
</dbReference>
<dbReference type="OrthoDB" id="9794844at2"/>
<protein>
    <recommendedName>
        <fullName evidence="3">Lipoprotein</fullName>
    </recommendedName>
</protein>
<dbReference type="EMBL" id="CP040098">
    <property type="protein sequence ID" value="QCQ21203.1"/>
    <property type="molecule type" value="Genomic_DNA"/>
</dbReference>